<dbReference type="RefSeq" id="WP_170178051.1">
    <property type="nucleotide sequence ID" value="NZ_CP129655.1"/>
</dbReference>
<dbReference type="EMBL" id="JAVLAQ010000001">
    <property type="protein sequence ID" value="MDT6990055.1"/>
    <property type="molecule type" value="Genomic_DNA"/>
</dbReference>
<accession>A0AAW8VXE4</accession>
<evidence type="ECO:0000313" key="2">
    <source>
        <dbReference type="Proteomes" id="UP001267003"/>
    </source>
</evidence>
<sequence length="213" mass="25006">MKQVISMNRRTERVFIDTNMLFFATQYRRDDVFSWFNQLYGNIWIHVDVLEEMLDHRNRVLSEINAGRWRLFDPSRMLSSDAQLIYSAQHRAIKAALQKLDTQRAMNGQRIKHTANTGEISTLAVCLTEDARLICSNDFDIRNVVQAEHYTYIADDNSEHLIVQDSAADFCCACVAETTITKSQVRHFFKTIFDHQETRQRELKRLDERLTKI</sequence>
<comment type="caution">
    <text evidence="1">The sequence shown here is derived from an EMBL/GenBank/DDBJ whole genome shotgun (WGS) entry which is preliminary data.</text>
</comment>
<name>A0AAW8VXE4_LACPE</name>
<gene>
    <name evidence="1" type="ORF">RI536_08040</name>
</gene>
<protein>
    <recommendedName>
        <fullName evidence="3">PIN domain-containing protein</fullName>
    </recommendedName>
</protein>
<organism evidence="1 2">
    <name type="scientific">Lactiplantibacillus pentosus</name>
    <name type="common">Lactobacillus pentosus</name>
    <dbReference type="NCBI Taxonomy" id="1589"/>
    <lineage>
        <taxon>Bacteria</taxon>
        <taxon>Bacillati</taxon>
        <taxon>Bacillota</taxon>
        <taxon>Bacilli</taxon>
        <taxon>Lactobacillales</taxon>
        <taxon>Lactobacillaceae</taxon>
        <taxon>Lactiplantibacillus</taxon>
    </lineage>
</organism>
<proteinExistence type="predicted"/>
<reference evidence="1" key="1">
    <citation type="submission" date="2023-08" db="EMBL/GenBank/DDBJ databases">
        <authorList>
            <person name="Page C.A."/>
            <person name="Perez-Diaz I.M."/>
        </authorList>
    </citation>
    <scope>NUCLEOTIDE SEQUENCE</scope>
    <source>
        <strain evidence="1">7.8.46</strain>
    </source>
</reference>
<evidence type="ECO:0000313" key="1">
    <source>
        <dbReference type="EMBL" id="MDT6990055.1"/>
    </source>
</evidence>
<dbReference type="AlphaFoldDB" id="A0AAW8VXE4"/>
<evidence type="ECO:0008006" key="3">
    <source>
        <dbReference type="Google" id="ProtNLM"/>
    </source>
</evidence>
<dbReference type="Proteomes" id="UP001267003">
    <property type="component" value="Unassembled WGS sequence"/>
</dbReference>